<comment type="caution">
    <text evidence="7">The sequence shown here is derived from an EMBL/GenBank/DDBJ whole genome shotgun (WGS) entry which is preliminary data.</text>
</comment>
<keyword evidence="8" id="KW-1185">Reference proteome</keyword>
<reference evidence="7" key="1">
    <citation type="submission" date="2021-01" db="EMBL/GenBank/DDBJ databases">
        <title>Fulvivirga kasyanovii gen. nov., sp nov., a novel member of the phylum Bacteroidetes isolated from seawater in a mussel farm.</title>
        <authorList>
            <person name="Zhao L.-H."/>
            <person name="Wang Z.-J."/>
        </authorList>
    </citation>
    <scope>NUCLEOTIDE SEQUENCE</scope>
    <source>
        <strain evidence="7">29W222</strain>
    </source>
</reference>
<dbReference type="EMBL" id="JAEUGD010000066">
    <property type="protein sequence ID" value="MBL6449265.1"/>
    <property type="molecule type" value="Genomic_DNA"/>
</dbReference>
<dbReference type="PANTHER" id="PTHR31321:SF57">
    <property type="entry name" value="PECTINESTERASE 53-RELATED"/>
    <property type="match status" value="1"/>
</dbReference>
<evidence type="ECO:0000259" key="6">
    <source>
        <dbReference type="Pfam" id="PF01095"/>
    </source>
</evidence>
<dbReference type="Proteomes" id="UP000614216">
    <property type="component" value="Unassembled WGS sequence"/>
</dbReference>
<dbReference type="EC" id="3.1.1.11" evidence="5"/>
<dbReference type="Pfam" id="PF01095">
    <property type="entry name" value="Pectinesterase"/>
    <property type="match status" value="1"/>
</dbReference>
<dbReference type="InterPro" id="IPR011050">
    <property type="entry name" value="Pectin_lyase_fold/virulence"/>
</dbReference>
<keyword evidence="2 5" id="KW-0378">Hydrolase</keyword>
<evidence type="ECO:0000256" key="1">
    <source>
        <dbReference type="ARBA" id="ARBA00008891"/>
    </source>
</evidence>
<evidence type="ECO:0000256" key="3">
    <source>
        <dbReference type="ARBA" id="ARBA00023085"/>
    </source>
</evidence>
<proteinExistence type="inferred from homology"/>
<comment type="similarity">
    <text evidence="1">Belongs to the pectinesterase family.</text>
</comment>
<comment type="pathway">
    <text evidence="5">Glycan metabolism; pectin degradation; 2-dehydro-3-deoxy-D-gluconate from pectin: step 1/5.</text>
</comment>
<dbReference type="GO" id="GO:0045490">
    <property type="term" value="P:pectin catabolic process"/>
    <property type="evidence" value="ECO:0007669"/>
    <property type="project" value="UniProtKB-UniRule"/>
</dbReference>
<feature type="active site" evidence="4">
    <location>
        <position position="169"/>
    </location>
</feature>
<evidence type="ECO:0000256" key="2">
    <source>
        <dbReference type="ARBA" id="ARBA00022801"/>
    </source>
</evidence>
<dbReference type="SUPFAM" id="SSF51126">
    <property type="entry name" value="Pectin lyase-like"/>
    <property type="match status" value="1"/>
</dbReference>
<dbReference type="GO" id="GO:0009279">
    <property type="term" value="C:cell outer membrane"/>
    <property type="evidence" value="ECO:0007669"/>
    <property type="project" value="TreeGrafter"/>
</dbReference>
<name>A0A937G3E2_9BACT</name>
<evidence type="ECO:0000256" key="4">
    <source>
        <dbReference type="PROSITE-ProRule" id="PRU10040"/>
    </source>
</evidence>
<keyword evidence="3 5" id="KW-0063">Aspartyl esterase</keyword>
<dbReference type="InterPro" id="IPR033131">
    <property type="entry name" value="Pectinesterase_Asp_AS"/>
</dbReference>
<comment type="catalytic activity">
    <reaction evidence="5">
        <text>[(1-&gt;4)-alpha-D-galacturonosyl methyl ester](n) + n H2O = [(1-&gt;4)-alpha-D-galacturonosyl](n) + n methanol + n H(+)</text>
        <dbReference type="Rhea" id="RHEA:22380"/>
        <dbReference type="Rhea" id="RHEA-COMP:14570"/>
        <dbReference type="Rhea" id="RHEA-COMP:14573"/>
        <dbReference type="ChEBI" id="CHEBI:15377"/>
        <dbReference type="ChEBI" id="CHEBI:15378"/>
        <dbReference type="ChEBI" id="CHEBI:17790"/>
        <dbReference type="ChEBI" id="CHEBI:140522"/>
        <dbReference type="ChEBI" id="CHEBI:140523"/>
        <dbReference type="EC" id="3.1.1.11"/>
    </reaction>
</comment>
<dbReference type="AlphaFoldDB" id="A0A937G3E2"/>
<dbReference type="Gene3D" id="2.160.20.10">
    <property type="entry name" value="Single-stranded right-handed beta-helix, Pectin lyase-like"/>
    <property type="match status" value="1"/>
</dbReference>
<dbReference type="PANTHER" id="PTHR31321">
    <property type="entry name" value="ACYL-COA THIOESTER HYDROLASE YBHC-RELATED"/>
    <property type="match status" value="1"/>
</dbReference>
<protein>
    <recommendedName>
        <fullName evidence="5">Pectinesterase</fullName>
        <ecNumber evidence="5">3.1.1.11</ecNumber>
    </recommendedName>
</protein>
<dbReference type="GO" id="GO:0042545">
    <property type="term" value="P:cell wall modification"/>
    <property type="evidence" value="ECO:0007669"/>
    <property type="project" value="UniProtKB-UniRule"/>
</dbReference>
<evidence type="ECO:0000313" key="7">
    <source>
        <dbReference type="EMBL" id="MBL6449265.1"/>
    </source>
</evidence>
<evidence type="ECO:0000256" key="5">
    <source>
        <dbReference type="RuleBase" id="RU000589"/>
    </source>
</evidence>
<organism evidence="7 8">
    <name type="scientific">Fulvivirga marina</name>
    <dbReference type="NCBI Taxonomy" id="2494733"/>
    <lineage>
        <taxon>Bacteria</taxon>
        <taxon>Pseudomonadati</taxon>
        <taxon>Bacteroidota</taxon>
        <taxon>Cytophagia</taxon>
        <taxon>Cytophagales</taxon>
        <taxon>Fulvivirgaceae</taxon>
        <taxon>Fulvivirga</taxon>
    </lineage>
</organism>
<dbReference type="InterPro" id="IPR000070">
    <property type="entry name" value="Pectinesterase_cat"/>
</dbReference>
<dbReference type="GO" id="GO:0030599">
    <property type="term" value="F:pectinesterase activity"/>
    <property type="evidence" value="ECO:0007669"/>
    <property type="project" value="UniProtKB-UniRule"/>
</dbReference>
<evidence type="ECO:0000313" key="8">
    <source>
        <dbReference type="Proteomes" id="UP000614216"/>
    </source>
</evidence>
<accession>A0A937G3E2</accession>
<dbReference type="PROSITE" id="PS00503">
    <property type="entry name" value="PECTINESTERASE_2"/>
    <property type="match status" value="1"/>
</dbReference>
<sequence>MSGGECHEVAVSDYYKVVARDGSGDYTSIQEAINSSKAFPYQRVIIKVKNGVYREKVKVYAWNPNISLIGEDKEKTIITYDDHFKKIDLGRNSTFHTATLSVEGCSFYASNLTIRNTAGDVGQAIALSVSANKVMIENCNIEGNQDTLYTSGEGFRQYYHKCYIEGTTDFIFGNATALFSNCTIHSKADSYITAASTPQHEPFGYAFAHCTLTADEHVSKVYLGRPWRKYAKTVFVETVIGDHVVEEGWSMWSGEEDNHAFYAEYKCTGPGFKPESRVGWSHQLDSLEVAKYTIENILGTGGSESEDPWYLPPKTM</sequence>
<dbReference type="InterPro" id="IPR012334">
    <property type="entry name" value="Pectin_lyas_fold"/>
</dbReference>
<feature type="domain" description="Pectinesterase catalytic" evidence="6">
    <location>
        <begin position="17"/>
        <end position="298"/>
    </location>
</feature>
<gene>
    <name evidence="7" type="ORF">JMN32_23345</name>
</gene>